<gene>
    <name evidence="3" type="ORF">VaNZ11_005812</name>
</gene>
<keyword evidence="4" id="KW-1185">Reference proteome</keyword>
<comment type="subcellular location">
    <subcellularLocation>
        <location evidence="1">Cytoplasm</location>
        <location evidence="1">Cytoskeleton</location>
        <location evidence="1">Cilium axoneme</location>
    </subcellularLocation>
</comment>
<evidence type="ECO:0000313" key="4">
    <source>
        <dbReference type="Proteomes" id="UP001165090"/>
    </source>
</evidence>
<comment type="caution">
    <text evidence="3">The sequence shown here is derived from an EMBL/GenBank/DDBJ whole genome shotgun (WGS) entry which is preliminary data.</text>
</comment>
<evidence type="ECO:0008006" key="5">
    <source>
        <dbReference type="Google" id="ProtNLM"/>
    </source>
</evidence>
<feature type="compositionally biased region" description="Low complexity" evidence="2">
    <location>
        <begin position="510"/>
        <end position="521"/>
    </location>
</feature>
<dbReference type="Proteomes" id="UP001165090">
    <property type="component" value="Unassembled WGS sequence"/>
</dbReference>
<name>A0ABQ5RZB6_9CHLO</name>
<accession>A0ABQ5RZB6</accession>
<organism evidence="3 4">
    <name type="scientific">Volvox africanus</name>
    <dbReference type="NCBI Taxonomy" id="51714"/>
    <lineage>
        <taxon>Eukaryota</taxon>
        <taxon>Viridiplantae</taxon>
        <taxon>Chlorophyta</taxon>
        <taxon>core chlorophytes</taxon>
        <taxon>Chlorophyceae</taxon>
        <taxon>CS clade</taxon>
        <taxon>Chlamydomonadales</taxon>
        <taxon>Volvocaceae</taxon>
        <taxon>Volvox</taxon>
    </lineage>
</organism>
<proteinExistence type="predicted"/>
<evidence type="ECO:0000313" key="3">
    <source>
        <dbReference type="EMBL" id="GLI62956.1"/>
    </source>
</evidence>
<feature type="compositionally biased region" description="Gly residues" evidence="2">
    <location>
        <begin position="500"/>
        <end position="509"/>
    </location>
</feature>
<sequence length="769" mass="79451">MEQGATATAVDVLQPAEDFRTTPETLPHALGLLELLPADLLARHIWRQLPRRDRIKFREASRGAAQYVASEFMVHLKVLVCRASLRQLTSLGRTLHQRFPNPASLELRLLPPASREPYGGGGGGGSAGPSGGTEAERCGSTAILSYFLSELGVATSLTALSLQGWQELSARDIHHVAASYPKLTRLHLAGLPYNNYLAGSSLESLGRASPPWLREVVVDTQLVLEPQAAFESLAHLPRLASLVLTGVPLLPSLELPLSRLGSLTRLGLTFEHKHAHSEQQLLGLAALTRLRNLALDFMQLGTGSSLWSAGWLLTQVLSHLTGLTTLCLPRAFLYDKSHPYFPMSLGALTGLVDLALGSVILSHETATAAAADVAGHVAVGNGSGGSGAINTGVLGETGVGEEGREGTPLQPRPLTSTSASASLVRPWRRLALGAAMPCYLEELLPLLLGGGGGGGGGLPTAPVASERPGLGTGGLTEAAVRSSPTAAEASAGAATSLHGSGSGDGGPAGGAEAAESGKASPLPVSPFSTPTRAIPGVGGGSGGLVDGSGAVDSRAGGGGGGGLDLLELSTPCTLQMVQLLQRFVRQDSQAWPGTTPVSPLSSSPSMVAAAAAAAVSRWRVQGSGRGGGGVREVRLMLRLAANWTEVVAAAAVLSPALSSLALLPTYLYGSGTMMTPQIVSTVAASLPLLEHLELYRLNNDPRDVTCLADMPCLRFVLLGLAEEARERRGANHPADTVRALLAALHAKRRHRGGARGTGRWGSSCDIGDE</sequence>
<dbReference type="InterPro" id="IPR032675">
    <property type="entry name" value="LRR_dom_sf"/>
</dbReference>
<feature type="compositionally biased region" description="Low complexity" evidence="2">
    <location>
        <begin position="482"/>
        <end position="496"/>
    </location>
</feature>
<dbReference type="EMBL" id="BSDZ01000014">
    <property type="protein sequence ID" value="GLI62956.1"/>
    <property type="molecule type" value="Genomic_DNA"/>
</dbReference>
<feature type="non-terminal residue" evidence="3">
    <location>
        <position position="769"/>
    </location>
</feature>
<feature type="region of interest" description="Disordered" evidence="2">
    <location>
        <begin position="393"/>
        <end position="417"/>
    </location>
</feature>
<dbReference type="Gene3D" id="3.80.10.10">
    <property type="entry name" value="Ribonuclease Inhibitor"/>
    <property type="match status" value="1"/>
</dbReference>
<reference evidence="3 4" key="1">
    <citation type="journal article" date="2023" name="IScience">
        <title>Expanded male sex-determining region conserved during the evolution of homothallism in the green alga Volvox.</title>
        <authorList>
            <person name="Yamamoto K."/>
            <person name="Matsuzaki R."/>
            <person name="Mahakham W."/>
            <person name="Heman W."/>
            <person name="Sekimoto H."/>
            <person name="Kawachi M."/>
            <person name="Minakuchi Y."/>
            <person name="Toyoda A."/>
            <person name="Nozaki H."/>
        </authorList>
    </citation>
    <scope>NUCLEOTIDE SEQUENCE [LARGE SCALE GENOMIC DNA]</scope>
    <source>
        <strain evidence="3 4">NIES-4468</strain>
    </source>
</reference>
<feature type="region of interest" description="Disordered" evidence="2">
    <location>
        <begin position="458"/>
        <end position="541"/>
    </location>
</feature>
<protein>
    <recommendedName>
        <fullName evidence="5">F-box domain-containing protein</fullName>
    </recommendedName>
</protein>
<dbReference type="SUPFAM" id="SSF52047">
    <property type="entry name" value="RNI-like"/>
    <property type="match status" value="1"/>
</dbReference>
<evidence type="ECO:0000256" key="1">
    <source>
        <dbReference type="ARBA" id="ARBA00004430"/>
    </source>
</evidence>
<evidence type="ECO:0000256" key="2">
    <source>
        <dbReference type="SAM" id="MobiDB-lite"/>
    </source>
</evidence>